<organism evidence="3 4">
    <name type="scientific">Exidia glandulosa HHB12029</name>
    <dbReference type="NCBI Taxonomy" id="1314781"/>
    <lineage>
        <taxon>Eukaryota</taxon>
        <taxon>Fungi</taxon>
        <taxon>Dikarya</taxon>
        <taxon>Basidiomycota</taxon>
        <taxon>Agaricomycotina</taxon>
        <taxon>Agaricomycetes</taxon>
        <taxon>Auriculariales</taxon>
        <taxon>Exidiaceae</taxon>
        <taxon>Exidia</taxon>
    </lineage>
</organism>
<keyword evidence="4" id="KW-1185">Reference proteome</keyword>
<dbReference type="Proteomes" id="UP000077266">
    <property type="component" value="Unassembled WGS sequence"/>
</dbReference>
<dbReference type="InterPro" id="IPR013087">
    <property type="entry name" value="Znf_C2H2_type"/>
</dbReference>
<dbReference type="SMART" id="SM00355">
    <property type="entry name" value="ZnF_C2H2"/>
    <property type="match status" value="2"/>
</dbReference>
<name>A0A165QGG9_EXIGL</name>
<feature type="region of interest" description="Disordered" evidence="1">
    <location>
        <begin position="93"/>
        <end position="180"/>
    </location>
</feature>
<gene>
    <name evidence="3" type="ORF">EXIGLDRAFT_695957</name>
</gene>
<feature type="compositionally biased region" description="Low complexity" evidence="1">
    <location>
        <begin position="93"/>
        <end position="125"/>
    </location>
</feature>
<reference evidence="3 4" key="1">
    <citation type="journal article" date="2016" name="Mol. Biol. Evol.">
        <title>Comparative Genomics of Early-Diverging Mushroom-Forming Fungi Provides Insights into the Origins of Lignocellulose Decay Capabilities.</title>
        <authorList>
            <person name="Nagy L.G."/>
            <person name="Riley R."/>
            <person name="Tritt A."/>
            <person name="Adam C."/>
            <person name="Daum C."/>
            <person name="Floudas D."/>
            <person name="Sun H."/>
            <person name="Yadav J.S."/>
            <person name="Pangilinan J."/>
            <person name="Larsson K.H."/>
            <person name="Matsuura K."/>
            <person name="Barry K."/>
            <person name="Labutti K."/>
            <person name="Kuo R."/>
            <person name="Ohm R.A."/>
            <person name="Bhattacharya S.S."/>
            <person name="Shirouzu T."/>
            <person name="Yoshinaga Y."/>
            <person name="Martin F.M."/>
            <person name="Grigoriev I.V."/>
            <person name="Hibbett D.S."/>
        </authorList>
    </citation>
    <scope>NUCLEOTIDE SEQUENCE [LARGE SCALE GENOMIC DNA]</scope>
    <source>
        <strain evidence="3 4">HHB12029</strain>
    </source>
</reference>
<protein>
    <recommendedName>
        <fullName evidence="2">C2H2-type domain-containing protein</fullName>
    </recommendedName>
</protein>
<accession>A0A165QGG9</accession>
<dbReference type="Gene3D" id="3.30.160.60">
    <property type="entry name" value="Classic Zinc Finger"/>
    <property type="match status" value="1"/>
</dbReference>
<dbReference type="EMBL" id="KV425883">
    <property type="protein sequence ID" value="KZW03578.1"/>
    <property type="molecule type" value="Genomic_DNA"/>
</dbReference>
<proteinExistence type="predicted"/>
<evidence type="ECO:0000313" key="4">
    <source>
        <dbReference type="Proteomes" id="UP000077266"/>
    </source>
</evidence>
<evidence type="ECO:0000313" key="3">
    <source>
        <dbReference type="EMBL" id="KZW03578.1"/>
    </source>
</evidence>
<evidence type="ECO:0000256" key="1">
    <source>
        <dbReference type="SAM" id="MobiDB-lite"/>
    </source>
</evidence>
<feature type="domain" description="C2H2-type" evidence="2">
    <location>
        <begin position="11"/>
        <end position="36"/>
    </location>
</feature>
<feature type="domain" description="C2H2-type" evidence="2">
    <location>
        <begin position="41"/>
        <end position="64"/>
    </location>
</feature>
<dbReference type="InParanoid" id="A0A165QGG9"/>
<sequence>MARLSAAHGKFTCPYCPPNKTFTRKCTRDRHVDAQHRFIKYACTECTFITTQHGNCKTHLKKYHALTGKNAKPRMILPATPPVLIPYNGSANAVVPSSSASESGSRATSPPTSEASTGTETSAAPHTMSTPIVPSMARPSHSDTQGSPRFVRIAPRPSVPVPARSHPSLALPSDRPRPPVSAPARLASTAAAVVHAQRLPSLPLYLSDVVRPSMGAAGLVHPGLPNGPSSSASTPVPLYTLSATGNELTMAGLVLLSPSAVRDLTRSGAPAMINVRAPRPDASNSSSGAGRV</sequence>
<evidence type="ECO:0000259" key="2">
    <source>
        <dbReference type="SMART" id="SM00355"/>
    </source>
</evidence>
<dbReference type="AlphaFoldDB" id="A0A165QGG9"/>